<dbReference type="Pfam" id="PF20400">
    <property type="entry name" value="BAR_4"/>
    <property type="match status" value="1"/>
</dbReference>
<feature type="non-terminal residue" evidence="2">
    <location>
        <position position="56"/>
    </location>
</feature>
<evidence type="ECO:0000259" key="1">
    <source>
        <dbReference type="Pfam" id="PF20400"/>
    </source>
</evidence>
<feature type="domain" description="SLM1/RGC1-like BAR-like" evidence="1">
    <location>
        <begin position="4"/>
        <end position="51"/>
    </location>
</feature>
<protein>
    <recommendedName>
        <fullName evidence="1">SLM1/RGC1-like BAR-like domain-containing protein</fullName>
    </recommendedName>
</protein>
<name>A0AAD7GNF5_MYCRO</name>
<proteinExistence type="predicted"/>
<evidence type="ECO:0000313" key="2">
    <source>
        <dbReference type="EMBL" id="KAJ7702778.1"/>
    </source>
</evidence>
<reference evidence="2" key="1">
    <citation type="submission" date="2023-03" db="EMBL/GenBank/DDBJ databases">
        <title>Massive genome expansion in bonnet fungi (Mycena s.s.) driven by repeated elements and novel gene families across ecological guilds.</title>
        <authorList>
            <consortium name="Lawrence Berkeley National Laboratory"/>
            <person name="Harder C.B."/>
            <person name="Miyauchi S."/>
            <person name="Viragh M."/>
            <person name="Kuo A."/>
            <person name="Thoen E."/>
            <person name="Andreopoulos B."/>
            <person name="Lu D."/>
            <person name="Skrede I."/>
            <person name="Drula E."/>
            <person name="Henrissat B."/>
            <person name="Morin E."/>
            <person name="Kohler A."/>
            <person name="Barry K."/>
            <person name="LaButti K."/>
            <person name="Morin E."/>
            <person name="Salamov A."/>
            <person name="Lipzen A."/>
            <person name="Mereny Z."/>
            <person name="Hegedus B."/>
            <person name="Baldrian P."/>
            <person name="Stursova M."/>
            <person name="Weitz H."/>
            <person name="Taylor A."/>
            <person name="Grigoriev I.V."/>
            <person name="Nagy L.G."/>
            <person name="Martin F."/>
            <person name="Kauserud H."/>
        </authorList>
    </citation>
    <scope>NUCLEOTIDE SEQUENCE</scope>
    <source>
        <strain evidence="2">CBHHK067</strain>
    </source>
</reference>
<dbReference type="AlphaFoldDB" id="A0AAD7GNF5"/>
<accession>A0AAD7GNF5</accession>
<sequence length="56" mass="6444">FLGEGGLQDIYNIRDKTRVIADQHENLGRTIDSSIVQHLQKLRTEIKAHIKVCCLR</sequence>
<organism evidence="2 3">
    <name type="scientific">Mycena rosella</name>
    <name type="common">Pink bonnet</name>
    <name type="synonym">Agaricus rosellus</name>
    <dbReference type="NCBI Taxonomy" id="1033263"/>
    <lineage>
        <taxon>Eukaryota</taxon>
        <taxon>Fungi</taxon>
        <taxon>Dikarya</taxon>
        <taxon>Basidiomycota</taxon>
        <taxon>Agaricomycotina</taxon>
        <taxon>Agaricomycetes</taxon>
        <taxon>Agaricomycetidae</taxon>
        <taxon>Agaricales</taxon>
        <taxon>Marasmiineae</taxon>
        <taxon>Mycenaceae</taxon>
        <taxon>Mycena</taxon>
    </lineage>
</organism>
<keyword evidence="3" id="KW-1185">Reference proteome</keyword>
<comment type="caution">
    <text evidence="2">The sequence shown here is derived from an EMBL/GenBank/DDBJ whole genome shotgun (WGS) entry which is preliminary data.</text>
</comment>
<gene>
    <name evidence="2" type="ORF">B0H17DRAFT_923088</name>
</gene>
<evidence type="ECO:0000313" key="3">
    <source>
        <dbReference type="Proteomes" id="UP001221757"/>
    </source>
</evidence>
<dbReference type="Proteomes" id="UP001221757">
    <property type="component" value="Unassembled WGS sequence"/>
</dbReference>
<dbReference type="EMBL" id="JARKIE010000014">
    <property type="protein sequence ID" value="KAJ7702778.1"/>
    <property type="molecule type" value="Genomic_DNA"/>
</dbReference>
<dbReference type="InterPro" id="IPR046868">
    <property type="entry name" value="BAR_4"/>
</dbReference>